<name>A0A0G0E3Y2_9BACT</name>
<dbReference type="PANTHER" id="PTHR33303">
    <property type="entry name" value="CYTOPLASMIC PROTEIN-RELATED"/>
    <property type="match status" value="1"/>
</dbReference>
<dbReference type="PANTHER" id="PTHR33303:SF2">
    <property type="entry name" value="COA-BINDING DOMAIN-CONTAINING PROTEIN"/>
    <property type="match status" value="1"/>
</dbReference>
<dbReference type="AlphaFoldDB" id="A0A0G0E3Y2"/>
<evidence type="ECO:0000259" key="1">
    <source>
        <dbReference type="SMART" id="SM00881"/>
    </source>
</evidence>
<evidence type="ECO:0000313" key="3">
    <source>
        <dbReference type="Proteomes" id="UP000034344"/>
    </source>
</evidence>
<sequence length="128" mass="14247">MKNMENIKNKIIAVVGVSSNTEKFGYAIFRDLLKSGYKVFGINPKGGYILKQKIYPALQNLPQIPDMVIAVVPPDITCAIVDDCIKSGIKDIWMQPGSESIEAIEKAKNHGINLTFNACFMTANRLWK</sequence>
<dbReference type="InterPro" id="IPR003781">
    <property type="entry name" value="CoA-bd"/>
</dbReference>
<dbReference type="SMART" id="SM00881">
    <property type="entry name" value="CoA_binding"/>
    <property type="match status" value="1"/>
</dbReference>
<feature type="domain" description="CoA-binding" evidence="1">
    <location>
        <begin position="6"/>
        <end position="98"/>
    </location>
</feature>
<accession>A0A0G0E3Y2</accession>
<dbReference type="STRING" id="1618480.US11_C0006G0035"/>
<organism evidence="2 3">
    <name type="scientific">Candidatus Roizmanbacteria bacterium GW2011_GWA2_36_23</name>
    <dbReference type="NCBI Taxonomy" id="1618480"/>
    <lineage>
        <taxon>Bacteria</taxon>
        <taxon>Candidatus Roizmaniibacteriota</taxon>
    </lineage>
</organism>
<dbReference type="SUPFAM" id="SSF51735">
    <property type="entry name" value="NAD(P)-binding Rossmann-fold domains"/>
    <property type="match status" value="1"/>
</dbReference>
<dbReference type="Proteomes" id="UP000034344">
    <property type="component" value="Unassembled WGS sequence"/>
</dbReference>
<proteinExistence type="predicted"/>
<gene>
    <name evidence="2" type="ORF">US11_C0006G0035</name>
</gene>
<dbReference type="EMBL" id="LBRS01000006">
    <property type="protein sequence ID" value="KKQ01593.1"/>
    <property type="molecule type" value="Genomic_DNA"/>
</dbReference>
<comment type="caution">
    <text evidence="2">The sequence shown here is derived from an EMBL/GenBank/DDBJ whole genome shotgun (WGS) entry which is preliminary data.</text>
</comment>
<reference evidence="2 3" key="1">
    <citation type="journal article" date="2015" name="Nature">
        <title>rRNA introns, odd ribosomes, and small enigmatic genomes across a large radiation of phyla.</title>
        <authorList>
            <person name="Brown C.T."/>
            <person name="Hug L.A."/>
            <person name="Thomas B.C."/>
            <person name="Sharon I."/>
            <person name="Castelle C.J."/>
            <person name="Singh A."/>
            <person name="Wilkins M.J."/>
            <person name="Williams K.H."/>
            <person name="Banfield J.F."/>
        </authorList>
    </citation>
    <scope>NUCLEOTIDE SEQUENCE [LARGE SCALE GENOMIC DNA]</scope>
</reference>
<evidence type="ECO:0000313" key="2">
    <source>
        <dbReference type="EMBL" id="KKQ01593.1"/>
    </source>
</evidence>
<dbReference type="InterPro" id="IPR036291">
    <property type="entry name" value="NAD(P)-bd_dom_sf"/>
</dbReference>
<dbReference type="Gene3D" id="3.40.50.720">
    <property type="entry name" value="NAD(P)-binding Rossmann-like Domain"/>
    <property type="match status" value="1"/>
</dbReference>
<dbReference type="Pfam" id="PF13380">
    <property type="entry name" value="CoA_binding_2"/>
    <property type="match status" value="1"/>
</dbReference>
<protein>
    <submittedName>
        <fullName evidence="2">CoA-binding domain protein</fullName>
    </submittedName>
</protein>